<organism evidence="1 2">
    <name type="scientific">Cronartium quercuum f. sp. fusiforme G11</name>
    <dbReference type="NCBI Taxonomy" id="708437"/>
    <lineage>
        <taxon>Eukaryota</taxon>
        <taxon>Fungi</taxon>
        <taxon>Dikarya</taxon>
        <taxon>Basidiomycota</taxon>
        <taxon>Pucciniomycotina</taxon>
        <taxon>Pucciniomycetes</taxon>
        <taxon>Pucciniales</taxon>
        <taxon>Coleosporiaceae</taxon>
        <taxon>Cronartium</taxon>
    </lineage>
</organism>
<protein>
    <submittedName>
        <fullName evidence="1">Uncharacterized protein</fullName>
    </submittedName>
</protein>
<dbReference type="Proteomes" id="UP000886653">
    <property type="component" value="Unassembled WGS sequence"/>
</dbReference>
<proteinExistence type="predicted"/>
<sequence length="98" mass="10853">VRQKSAYALIRDVTFAVDNSEAIVCSLSSNVCNLMFHLRGSQDVIGPNSSVRSVDMRWHPTAFSEAVRDLSLHPVKDRAQILALAPQLAANEKNYIDI</sequence>
<gene>
    <name evidence="1" type="ORF">CROQUDRAFT_47559</name>
</gene>
<accession>A0A9P6NCL6</accession>
<dbReference type="EMBL" id="MU167299">
    <property type="protein sequence ID" value="KAG0144240.1"/>
    <property type="molecule type" value="Genomic_DNA"/>
</dbReference>
<comment type="caution">
    <text evidence="1">The sequence shown here is derived from an EMBL/GenBank/DDBJ whole genome shotgun (WGS) entry which is preliminary data.</text>
</comment>
<dbReference type="OrthoDB" id="10439123at2759"/>
<dbReference type="AlphaFoldDB" id="A0A9P6NCL6"/>
<keyword evidence="2" id="KW-1185">Reference proteome</keyword>
<reference evidence="1" key="1">
    <citation type="submission" date="2013-11" db="EMBL/GenBank/DDBJ databases">
        <title>Genome sequence of the fusiform rust pathogen reveals effectors for host alternation and coevolution with pine.</title>
        <authorList>
            <consortium name="DOE Joint Genome Institute"/>
            <person name="Smith K."/>
            <person name="Pendleton A."/>
            <person name="Kubisiak T."/>
            <person name="Anderson C."/>
            <person name="Salamov A."/>
            <person name="Aerts A."/>
            <person name="Riley R."/>
            <person name="Clum A."/>
            <person name="Lindquist E."/>
            <person name="Ence D."/>
            <person name="Campbell M."/>
            <person name="Kronenberg Z."/>
            <person name="Feau N."/>
            <person name="Dhillon B."/>
            <person name="Hamelin R."/>
            <person name="Burleigh J."/>
            <person name="Smith J."/>
            <person name="Yandell M."/>
            <person name="Nelson C."/>
            <person name="Grigoriev I."/>
            <person name="Davis J."/>
        </authorList>
    </citation>
    <scope>NUCLEOTIDE SEQUENCE</scope>
    <source>
        <strain evidence="1">G11</strain>
    </source>
</reference>
<evidence type="ECO:0000313" key="1">
    <source>
        <dbReference type="EMBL" id="KAG0144240.1"/>
    </source>
</evidence>
<evidence type="ECO:0000313" key="2">
    <source>
        <dbReference type="Proteomes" id="UP000886653"/>
    </source>
</evidence>
<feature type="non-terminal residue" evidence="1">
    <location>
        <position position="1"/>
    </location>
</feature>
<name>A0A9P6NCL6_9BASI</name>